<feature type="transmembrane region" description="Helical" evidence="11">
    <location>
        <begin position="194"/>
        <end position="213"/>
    </location>
</feature>
<dbReference type="GO" id="GO:0051301">
    <property type="term" value="P:cell division"/>
    <property type="evidence" value="ECO:0007669"/>
    <property type="project" value="InterPro"/>
</dbReference>
<dbReference type="NCBIfam" id="TIGR02210">
    <property type="entry name" value="rodA_shape"/>
    <property type="match status" value="1"/>
</dbReference>
<comment type="caution">
    <text evidence="13">The sequence shown here is derived from an EMBL/GenBank/DDBJ whole genome shotgun (WGS) entry which is preliminary data.</text>
</comment>
<gene>
    <name evidence="13" type="primary">rodA</name>
    <name evidence="13" type="ORF">G4D64_15735</name>
    <name evidence="12" type="ORF">H1Z61_15775</name>
</gene>
<keyword evidence="3" id="KW-0328">Glycosyltransferase</keyword>
<proteinExistence type="predicted"/>
<evidence type="ECO:0000256" key="2">
    <source>
        <dbReference type="ARBA" id="ARBA00022475"/>
    </source>
</evidence>
<evidence type="ECO:0000256" key="5">
    <source>
        <dbReference type="ARBA" id="ARBA00022692"/>
    </source>
</evidence>
<keyword evidence="9 11" id="KW-0472">Membrane</keyword>
<evidence type="ECO:0000313" key="12">
    <source>
        <dbReference type="EMBL" id="MBA4538546.1"/>
    </source>
</evidence>
<feature type="transmembrane region" description="Helical" evidence="11">
    <location>
        <begin position="322"/>
        <end position="339"/>
    </location>
</feature>
<evidence type="ECO:0000256" key="1">
    <source>
        <dbReference type="ARBA" id="ARBA00004141"/>
    </source>
</evidence>
<evidence type="ECO:0000256" key="9">
    <source>
        <dbReference type="ARBA" id="ARBA00023136"/>
    </source>
</evidence>
<dbReference type="AlphaFoldDB" id="A0A6B3VXT2"/>
<dbReference type="EMBL" id="JACEIO010000051">
    <property type="protein sequence ID" value="MBA4538546.1"/>
    <property type="molecule type" value="Genomic_DNA"/>
</dbReference>
<dbReference type="GO" id="GO:0009252">
    <property type="term" value="P:peptidoglycan biosynthetic process"/>
    <property type="evidence" value="ECO:0007669"/>
    <property type="project" value="UniProtKB-KW"/>
</dbReference>
<feature type="transmembrane region" description="Helical" evidence="11">
    <location>
        <begin position="118"/>
        <end position="135"/>
    </location>
</feature>
<organism evidence="13 14">
    <name type="scientific">Bacillus aquiflavi</name>
    <dbReference type="NCBI Taxonomy" id="2672567"/>
    <lineage>
        <taxon>Bacteria</taxon>
        <taxon>Bacillati</taxon>
        <taxon>Bacillota</taxon>
        <taxon>Bacilli</taxon>
        <taxon>Bacillales</taxon>
        <taxon>Bacillaceae</taxon>
        <taxon>Bacillus</taxon>
    </lineage>
</organism>
<reference evidence="12 15" key="2">
    <citation type="submission" date="2020-07" db="EMBL/GenBank/DDBJ databases">
        <authorList>
            <person name="Feng H."/>
        </authorList>
    </citation>
    <scope>NUCLEOTIDE SEQUENCE [LARGE SCALE GENOMIC DNA]</scope>
    <source>
        <strain evidence="15">s-12</strain>
        <strain evidence="12">S-12</strain>
    </source>
</reference>
<dbReference type="GO" id="GO:0016757">
    <property type="term" value="F:glycosyltransferase activity"/>
    <property type="evidence" value="ECO:0007669"/>
    <property type="project" value="UniProtKB-KW"/>
</dbReference>
<dbReference type="GO" id="GO:0015648">
    <property type="term" value="F:lipid-linked peptidoglycan transporter activity"/>
    <property type="evidence" value="ECO:0007669"/>
    <property type="project" value="TreeGrafter"/>
</dbReference>
<dbReference type="PANTHER" id="PTHR30474:SF1">
    <property type="entry name" value="PEPTIDOGLYCAN GLYCOSYLTRANSFERASE MRDB"/>
    <property type="match status" value="1"/>
</dbReference>
<keyword evidence="2" id="KW-1003">Cell membrane</keyword>
<dbReference type="EMBL" id="JAAIWN010000053">
    <property type="protein sequence ID" value="NEY82909.1"/>
    <property type="molecule type" value="Genomic_DNA"/>
</dbReference>
<dbReference type="RefSeq" id="WP_163243306.1">
    <property type="nucleotide sequence ID" value="NZ_CP082780.1"/>
</dbReference>
<dbReference type="InterPro" id="IPR011923">
    <property type="entry name" value="RodA/MrdB"/>
</dbReference>
<evidence type="ECO:0000256" key="7">
    <source>
        <dbReference type="ARBA" id="ARBA00022984"/>
    </source>
</evidence>
<keyword evidence="6" id="KW-0133">Cell shape</keyword>
<keyword evidence="5 11" id="KW-0812">Transmembrane</keyword>
<dbReference type="GO" id="GO:0005886">
    <property type="term" value="C:plasma membrane"/>
    <property type="evidence" value="ECO:0007669"/>
    <property type="project" value="TreeGrafter"/>
</dbReference>
<evidence type="ECO:0000256" key="4">
    <source>
        <dbReference type="ARBA" id="ARBA00022679"/>
    </source>
</evidence>
<feature type="transmembrane region" description="Helical" evidence="11">
    <location>
        <begin position="170"/>
        <end position="187"/>
    </location>
</feature>
<evidence type="ECO:0000256" key="3">
    <source>
        <dbReference type="ARBA" id="ARBA00022676"/>
    </source>
</evidence>
<keyword evidence="8 11" id="KW-1133">Transmembrane helix</keyword>
<dbReference type="PANTHER" id="PTHR30474">
    <property type="entry name" value="CELL CYCLE PROTEIN"/>
    <property type="match status" value="1"/>
</dbReference>
<feature type="transmembrane region" description="Helical" evidence="11">
    <location>
        <begin position="147"/>
        <end position="164"/>
    </location>
</feature>
<dbReference type="Pfam" id="PF01098">
    <property type="entry name" value="FTSW_RODA_SPOVE"/>
    <property type="match status" value="1"/>
</dbReference>
<keyword evidence="7" id="KW-0573">Peptidoglycan synthesis</keyword>
<feature type="transmembrane region" description="Helical" evidence="11">
    <location>
        <begin position="20"/>
        <end position="42"/>
    </location>
</feature>
<dbReference type="GO" id="GO:0032153">
    <property type="term" value="C:cell division site"/>
    <property type="evidence" value="ECO:0007669"/>
    <property type="project" value="TreeGrafter"/>
</dbReference>
<dbReference type="PROSITE" id="PS00428">
    <property type="entry name" value="FTSW_RODA_SPOVE"/>
    <property type="match status" value="1"/>
</dbReference>
<comment type="subcellular location">
    <subcellularLocation>
        <location evidence="1">Membrane</location>
        <topology evidence="1">Multi-pass membrane protein</topology>
    </subcellularLocation>
</comment>
<evidence type="ECO:0000313" key="14">
    <source>
        <dbReference type="Proteomes" id="UP000472971"/>
    </source>
</evidence>
<evidence type="ECO:0000256" key="10">
    <source>
        <dbReference type="ARBA" id="ARBA00023316"/>
    </source>
</evidence>
<name>A0A6B3VXT2_9BACI</name>
<sequence length="391" mass="43774">MEKRTTFQAFSNFRLDQSIIVCLLLLFIISLITVYSGSGQYAPSDPYFFLKRQIVWYIIGLIVLGAVMTFDYELLPNFSLILYIIGIVLLIAVYFFGIEKNGSQRWLQLGGFLLQPSEFMKIFLIIHLGAQIDKFKKNYQNSFKNHLKLTVTLFAWSIPPLLLILKQPDLGTSLVIISIVFSLLFVAGVSFKILLSLIGIGSSVIGSLVYLHFFHFDFFSKMIKPHQLERIYGWLAPEQYASSYGYQHLQAKTGIGAGQMTGLGFMNGVQSQSGRVPEVHTDFIFTVIGEEFGFIGASILISIYFILFFRMISIALEANSEYGTYIITGVIGLLAFQIFQNIGMTVGLMPITGLALPFISYGGSALLTNMIALGLVLNVRARTRKFMFSSS</sequence>
<feature type="transmembrane region" description="Helical" evidence="11">
    <location>
        <begin position="292"/>
        <end position="310"/>
    </location>
</feature>
<dbReference type="GO" id="GO:0008360">
    <property type="term" value="P:regulation of cell shape"/>
    <property type="evidence" value="ECO:0007669"/>
    <property type="project" value="UniProtKB-KW"/>
</dbReference>
<dbReference type="Proteomes" id="UP000472971">
    <property type="component" value="Unassembled WGS sequence"/>
</dbReference>
<keyword evidence="14" id="KW-1185">Reference proteome</keyword>
<dbReference type="InterPro" id="IPR001182">
    <property type="entry name" value="FtsW/RodA"/>
</dbReference>
<evidence type="ECO:0000313" key="13">
    <source>
        <dbReference type="EMBL" id="NEY82909.1"/>
    </source>
</evidence>
<dbReference type="Proteomes" id="UP000570010">
    <property type="component" value="Unassembled WGS sequence"/>
</dbReference>
<evidence type="ECO:0000256" key="6">
    <source>
        <dbReference type="ARBA" id="ARBA00022960"/>
    </source>
</evidence>
<reference evidence="13 14" key="1">
    <citation type="submission" date="2020-02" db="EMBL/GenBank/DDBJ databases">
        <title>Bacillus aquiflavi sp. nov., isolated from yellow water of strong flavor Chinese baijiu in Yibin region of China.</title>
        <authorList>
            <person name="Xie J."/>
        </authorList>
    </citation>
    <scope>NUCLEOTIDE SEQUENCE [LARGE SCALE GENOMIC DNA]</scope>
    <source>
        <strain evidence="13 14">3H-10</strain>
    </source>
</reference>
<keyword evidence="4" id="KW-0808">Transferase</keyword>
<keyword evidence="10" id="KW-0961">Cell wall biogenesis/degradation</keyword>
<feature type="transmembrane region" description="Helical" evidence="11">
    <location>
        <begin position="54"/>
        <end position="73"/>
    </location>
</feature>
<dbReference type="GO" id="GO:0071555">
    <property type="term" value="P:cell wall organization"/>
    <property type="evidence" value="ECO:0007669"/>
    <property type="project" value="UniProtKB-KW"/>
</dbReference>
<feature type="transmembrane region" description="Helical" evidence="11">
    <location>
        <begin position="359"/>
        <end position="379"/>
    </location>
</feature>
<accession>A0A6B3VXT2</accession>
<evidence type="ECO:0000256" key="11">
    <source>
        <dbReference type="SAM" id="Phobius"/>
    </source>
</evidence>
<feature type="transmembrane region" description="Helical" evidence="11">
    <location>
        <begin position="80"/>
        <end position="98"/>
    </location>
</feature>
<evidence type="ECO:0000313" key="15">
    <source>
        <dbReference type="Proteomes" id="UP000570010"/>
    </source>
</evidence>
<protein>
    <submittedName>
        <fullName evidence="13">Rod shape-determining protein RodA</fullName>
    </submittedName>
</protein>
<dbReference type="InterPro" id="IPR018365">
    <property type="entry name" value="Cell_cycle_FtsW-rel_CS"/>
</dbReference>
<evidence type="ECO:0000256" key="8">
    <source>
        <dbReference type="ARBA" id="ARBA00022989"/>
    </source>
</evidence>